<comment type="caution">
    <text evidence="2">The sequence shown here is derived from an EMBL/GenBank/DDBJ whole genome shotgun (WGS) entry which is preliminary data.</text>
</comment>
<evidence type="ECO:0000313" key="3">
    <source>
        <dbReference type="Proteomes" id="UP000051256"/>
    </source>
</evidence>
<dbReference type="Proteomes" id="UP000051256">
    <property type="component" value="Unassembled WGS sequence"/>
</dbReference>
<evidence type="ECO:0000313" key="2">
    <source>
        <dbReference type="EMBL" id="KRM93614.1"/>
    </source>
</evidence>
<dbReference type="AlphaFoldDB" id="A0A0R2CPE8"/>
<keyword evidence="3" id="KW-1185">Reference proteome</keyword>
<feature type="signal peptide" evidence="1">
    <location>
        <begin position="1"/>
        <end position="27"/>
    </location>
</feature>
<proteinExistence type="predicted"/>
<organism evidence="2 3">
    <name type="scientific">Lentilactobacillus senioris DSM 24302 = JCM 17472</name>
    <dbReference type="NCBI Taxonomy" id="1423802"/>
    <lineage>
        <taxon>Bacteria</taxon>
        <taxon>Bacillati</taxon>
        <taxon>Bacillota</taxon>
        <taxon>Bacilli</taxon>
        <taxon>Lactobacillales</taxon>
        <taxon>Lactobacillaceae</taxon>
        <taxon>Lentilactobacillus</taxon>
    </lineage>
</organism>
<dbReference type="PATRIC" id="fig|1423802.4.peg.342"/>
<keyword evidence="1" id="KW-0732">Signal</keyword>
<accession>A0A0R2CPE8</accession>
<feature type="chain" id="PRO_5006415793" evidence="1">
    <location>
        <begin position="28"/>
        <end position="142"/>
    </location>
</feature>
<reference evidence="2 3" key="1">
    <citation type="journal article" date="2015" name="Genome Announc.">
        <title>Expanding the biotechnology potential of lactobacilli through comparative genomics of 213 strains and associated genera.</title>
        <authorList>
            <person name="Sun Z."/>
            <person name="Harris H.M."/>
            <person name="McCann A."/>
            <person name="Guo C."/>
            <person name="Argimon S."/>
            <person name="Zhang W."/>
            <person name="Yang X."/>
            <person name="Jeffery I.B."/>
            <person name="Cooney J.C."/>
            <person name="Kagawa T.F."/>
            <person name="Liu W."/>
            <person name="Song Y."/>
            <person name="Salvetti E."/>
            <person name="Wrobel A."/>
            <person name="Rasinkangas P."/>
            <person name="Parkhill J."/>
            <person name="Rea M.C."/>
            <person name="O'Sullivan O."/>
            <person name="Ritari J."/>
            <person name="Douillard F.P."/>
            <person name="Paul Ross R."/>
            <person name="Yang R."/>
            <person name="Briner A.E."/>
            <person name="Felis G.E."/>
            <person name="de Vos W.M."/>
            <person name="Barrangou R."/>
            <person name="Klaenhammer T.R."/>
            <person name="Caufield P.W."/>
            <person name="Cui Y."/>
            <person name="Zhang H."/>
            <person name="O'Toole P.W."/>
        </authorList>
    </citation>
    <scope>NUCLEOTIDE SEQUENCE [LARGE SCALE GENOMIC DNA]</scope>
    <source>
        <strain evidence="2 3">DSM 24302</strain>
    </source>
</reference>
<sequence>MKKTFIATVALSLGMVGIIATPTATQAKTKPIPTSIRGKWRSKDPYTHKYNYKIIGKYTITDKYSGSGKTYWTIKPTRSKKYQRLYMGHLKNGYYKFETQFSTFGDAFKRIKTKKHRVALRSYASAMDPYTRFGKYAYWYHY</sequence>
<gene>
    <name evidence="2" type="ORF">FC56_GL000331</name>
</gene>
<dbReference type="RefSeq" id="WP_056978177.1">
    <property type="nucleotide sequence ID" value="NZ_AYZR01000008.1"/>
</dbReference>
<protein>
    <submittedName>
        <fullName evidence="2">Uncharacterized protein</fullName>
    </submittedName>
</protein>
<name>A0A0R2CPE8_9LACO</name>
<evidence type="ECO:0000256" key="1">
    <source>
        <dbReference type="SAM" id="SignalP"/>
    </source>
</evidence>
<dbReference type="EMBL" id="AYZR01000008">
    <property type="protein sequence ID" value="KRM93614.1"/>
    <property type="molecule type" value="Genomic_DNA"/>
</dbReference>